<protein>
    <submittedName>
        <fullName evidence="1">Uncharacterized protein</fullName>
    </submittedName>
</protein>
<organism evidence="1">
    <name type="scientific">Cacopsylla melanoneura</name>
    <dbReference type="NCBI Taxonomy" id="428564"/>
    <lineage>
        <taxon>Eukaryota</taxon>
        <taxon>Metazoa</taxon>
        <taxon>Ecdysozoa</taxon>
        <taxon>Arthropoda</taxon>
        <taxon>Hexapoda</taxon>
        <taxon>Insecta</taxon>
        <taxon>Pterygota</taxon>
        <taxon>Neoptera</taxon>
        <taxon>Paraneoptera</taxon>
        <taxon>Hemiptera</taxon>
        <taxon>Sternorrhyncha</taxon>
        <taxon>Psylloidea</taxon>
        <taxon>Psyllidae</taxon>
        <taxon>Psyllinae</taxon>
        <taxon>Cacopsylla</taxon>
    </lineage>
</organism>
<dbReference type="EMBL" id="HBUF01170841">
    <property type="protein sequence ID" value="CAG6652300.1"/>
    <property type="molecule type" value="Transcribed_RNA"/>
</dbReference>
<dbReference type="AlphaFoldDB" id="A0A8D8RJM9"/>
<name>A0A8D8RJM9_9HEMI</name>
<accession>A0A8D8RJM9</accession>
<sequence length="101" mass="10890">MDGTNFLINSSLIQFKFKFLSIKARGEALSCGRTRIKLRASRAGSQADEDEFRPGVKCSGCQGLQHRAGSISLPAARVYAVCGEISYGTNGIHARVRASLL</sequence>
<proteinExistence type="predicted"/>
<reference evidence="1" key="1">
    <citation type="submission" date="2021-05" db="EMBL/GenBank/DDBJ databases">
        <authorList>
            <person name="Alioto T."/>
            <person name="Alioto T."/>
            <person name="Gomez Garrido J."/>
        </authorList>
    </citation>
    <scope>NUCLEOTIDE SEQUENCE</scope>
</reference>
<evidence type="ECO:0000313" key="1">
    <source>
        <dbReference type="EMBL" id="CAG6652300.1"/>
    </source>
</evidence>